<evidence type="ECO:0000259" key="1">
    <source>
        <dbReference type="Pfam" id="PF06172"/>
    </source>
</evidence>
<dbReference type="RefSeq" id="WP_149072842.1">
    <property type="nucleotide sequence ID" value="NZ_VTHL01000034.1"/>
</dbReference>
<proteinExistence type="predicted"/>
<dbReference type="AlphaFoldDB" id="A0A5D6URZ0"/>
<dbReference type="EMBL" id="VTHL01000034">
    <property type="protein sequence ID" value="TYZ05887.1"/>
    <property type="molecule type" value="Genomic_DNA"/>
</dbReference>
<accession>A0A5D6URZ0</accession>
<dbReference type="Proteomes" id="UP000322791">
    <property type="component" value="Unassembled WGS sequence"/>
</dbReference>
<dbReference type="InterPro" id="IPR039935">
    <property type="entry name" value="YML079W-like"/>
</dbReference>
<keyword evidence="3" id="KW-1185">Reference proteome</keyword>
<gene>
    <name evidence="2" type="ORF">FY528_20270</name>
</gene>
<reference evidence="2 3" key="1">
    <citation type="submission" date="2019-08" db="EMBL/GenBank/DDBJ databases">
        <authorList>
            <person name="Seo M.-J."/>
        </authorList>
    </citation>
    <scope>NUCLEOTIDE SEQUENCE [LARGE SCALE GENOMIC DNA]</scope>
    <source>
        <strain evidence="2 3">KIGAM108</strain>
    </source>
</reference>
<dbReference type="Pfam" id="PF06172">
    <property type="entry name" value="Cupin_5"/>
    <property type="match status" value="1"/>
</dbReference>
<evidence type="ECO:0000313" key="3">
    <source>
        <dbReference type="Proteomes" id="UP000322791"/>
    </source>
</evidence>
<sequence>MTAQDIIRHLHLTPHPEGGYYRETYRAAQTLATAEGHTRHLSTAIYYLLENEDKSHFHRIKSDELWFFHQGQPLEIILLTDGQPTRLVLGSDLANGELPQAVIPANTWFAAHLQHSAGYALVSCTVAPGFDFADFELAERAALVAEFPQAAELVEQFT</sequence>
<protein>
    <submittedName>
        <fullName evidence="2">Cupin domain-containing protein</fullName>
    </submittedName>
</protein>
<dbReference type="SUPFAM" id="SSF51182">
    <property type="entry name" value="RmlC-like cupins"/>
    <property type="match status" value="1"/>
</dbReference>
<dbReference type="InterPro" id="IPR014710">
    <property type="entry name" value="RmlC-like_jellyroll"/>
</dbReference>
<feature type="domain" description="DUF985" evidence="1">
    <location>
        <begin position="4"/>
        <end position="138"/>
    </location>
</feature>
<dbReference type="InterPro" id="IPR009327">
    <property type="entry name" value="Cupin_DUF985"/>
</dbReference>
<dbReference type="CDD" id="cd06121">
    <property type="entry name" value="cupin_YML079wp"/>
    <property type="match status" value="1"/>
</dbReference>
<dbReference type="PANTHER" id="PTHR33387:SF3">
    <property type="entry name" value="DUF985 DOMAIN-CONTAINING PROTEIN"/>
    <property type="match status" value="1"/>
</dbReference>
<organism evidence="2 3">
    <name type="scientific">Hymenobacter lutimineralis</name>
    <dbReference type="NCBI Taxonomy" id="2606448"/>
    <lineage>
        <taxon>Bacteria</taxon>
        <taxon>Pseudomonadati</taxon>
        <taxon>Bacteroidota</taxon>
        <taxon>Cytophagia</taxon>
        <taxon>Cytophagales</taxon>
        <taxon>Hymenobacteraceae</taxon>
        <taxon>Hymenobacter</taxon>
    </lineage>
</organism>
<name>A0A5D6URZ0_9BACT</name>
<dbReference type="Gene3D" id="2.60.120.10">
    <property type="entry name" value="Jelly Rolls"/>
    <property type="match status" value="1"/>
</dbReference>
<dbReference type="InterPro" id="IPR011051">
    <property type="entry name" value="RmlC_Cupin_sf"/>
</dbReference>
<comment type="caution">
    <text evidence="2">The sequence shown here is derived from an EMBL/GenBank/DDBJ whole genome shotgun (WGS) entry which is preliminary data.</text>
</comment>
<dbReference type="PANTHER" id="PTHR33387">
    <property type="entry name" value="RMLC-LIKE JELLY ROLL FOLD PROTEIN"/>
    <property type="match status" value="1"/>
</dbReference>
<evidence type="ECO:0000313" key="2">
    <source>
        <dbReference type="EMBL" id="TYZ05887.1"/>
    </source>
</evidence>